<dbReference type="EMBL" id="JAFEKC020000003">
    <property type="protein sequence ID" value="KAK0515827.1"/>
    <property type="molecule type" value="Genomic_DNA"/>
</dbReference>
<gene>
    <name evidence="2" type="ORF">JMJ35_001861</name>
</gene>
<feature type="region of interest" description="Disordered" evidence="1">
    <location>
        <begin position="1"/>
        <end position="118"/>
    </location>
</feature>
<proteinExistence type="predicted"/>
<feature type="compositionally biased region" description="Basic and acidic residues" evidence="1">
    <location>
        <begin position="41"/>
        <end position="56"/>
    </location>
</feature>
<comment type="caution">
    <text evidence="2">The sequence shown here is derived from an EMBL/GenBank/DDBJ whole genome shotgun (WGS) entry which is preliminary data.</text>
</comment>
<protein>
    <submittedName>
        <fullName evidence="2">Uncharacterized protein</fullName>
    </submittedName>
</protein>
<organism evidence="2 3">
    <name type="scientific">Cladonia borealis</name>
    <dbReference type="NCBI Taxonomy" id="184061"/>
    <lineage>
        <taxon>Eukaryota</taxon>
        <taxon>Fungi</taxon>
        <taxon>Dikarya</taxon>
        <taxon>Ascomycota</taxon>
        <taxon>Pezizomycotina</taxon>
        <taxon>Lecanoromycetes</taxon>
        <taxon>OSLEUM clade</taxon>
        <taxon>Lecanoromycetidae</taxon>
        <taxon>Lecanorales</taxon>
        <taxon>Lecanorineae</taxon>
        <taxon>Cladoniaceae</taxon>
        <taxon>Cladonia</taxon>
    </lineage>
</organism>
<sequence>MSSSLRLVRNSTSTLRNPHTRTPLTQIRLASAGSHTGSKWHGRETEEHAVNRKDELDVQAQASQSGGRERASGDERQSQASTEKDSGNQNEQAKKDHPEAPGPVIGMNDERGQMGHKK</sequence>
<accession>A0AA39R6I6</accession>
<name>A0AA39R6I6_9LECA</name>
<feature type="compositionally biased region" description="Polar residues" evidence="1">
    <location>
        <begin position="1"/>
        <end position="25"/>
    </location>
</feature>
<evidence type="ECO:0000313" key="2">
    <source>
        <dbReference type="EMBL" id="KAK0515827.1"/>
    </source>
</evidence>
<feature type="compositionally biased region" description="Basic and acidic residues" evidence="1">
    <location>
        <begin position="108"/>
        <end position="118"/>
    </location>
</feature>
<dbReference type="AlphaFoldDB" id="A0AA39R6I6"/>
<evidence type="ECO:0000256" key="1">
    <source>
        <dbReference type="SAM" id="MobiDB-lite"/>
    </source>
</evidence>
<feature type="compositionally biased region" description="Basic and acidic residues" evidence="1">
    <location>
        <begin position="67"/>
        <end position="99"/>
    </location>
</feature>
<reference evidence="2" key="1">
    <citation type="submission" date="2023-03" db="EMBL/GenBank/DDBJ databases">
        <title>Complete genome of Cladonia borealis.</title>
        <authorList>
            <person name="Park H."/>
        </authorList>
    </citation>
    <scope>NUCLEOTIDE SEQUENCE</scope>
    <source>
        <strain evidence="2">ANT050790</strain>
    </source>
</reference>
<evidence type="ECO:0000313" key="3">
    <source>
        <dbReference type="Proteomes" id="UP001166286"/>
    </source>
</evidence>
<dbReference type="Proteomes" id="UP001166286">
    <property type="component" value="Unassembled WGS sequence"/>
</dbReference>
<keyword evidence="3" id="KW-1185">Reference proteome</keyword>